<gene>
    <name evidence="2" type="primary">ORF9874</name>
</gene>
<sequence>QTDTLVSDNGTTLDQITPSERQLFFAAAHAHFQNGCPLVAIEVMRKLPKCPVLVEEDLQKMKYFSSRRRKSLCEIYSTTGTLQDLNIMTIDQDWEENENPSPKFNNSQNSKASSFDWSKPVSSVVNHN</sequence>
<feature type="non-terminal residue" evidence="2">
    <location>
        <position position="1"/>
    </location>
</feature>
<feature type="region of interest" description="Disordered" evidence="1">
    <location>
        <begin position="93"/>
        <end position="128"/>
    </location>
</feature>
<evidence type="ECO:0000313" key="2">
    <source>
        <dbReference type="EMBL" id="CEK50109.1"/>
    </source>
</evidence>
<accession>A0A0B6Y1S9</accession>
<reference evidence="2" key="1">
    <citation type="submission" date="2014-12" db="EMBL/GenBank/DDBJ databases">
        <title>Insight into the proteome of Arion vulgaris.</title>
        <authorList>
            <person name="Aradska J."/>
            <person name="Bulat T."/>
            <person name="Smidak R."/>
            <person name="Sarate P."/>
            <person name="Gangsoo J."/>
            <person name="Sialana F."/>
            <person name="Bilban M."/>
            <person name="Lubec G."/>
        </authorList>
    </citation>
    <scope>NUCLEOTIDE SEQUENCE</scope>
    <source>
        <tissue evidence="2">Skin</tissue>
    </source>
</reference>
<feature type="non-terminal residue" evidence="2">
    <location>
        <position position="128"/>
    </location>
</feature>
<protein>
    <submittedName>
        <fullName evidence="2">Uncharacterized protein</fullName>
    </submittedName>
</protein>
<dbReference type="EMBL" id="HACG01003244">
    <property type="protein sequence ID" value="CEK50109.1"/>
    <property type="molecule type" value="Transcribed_RNA"/>
</dbReference>
<name>A0A0B6Y1S9_9EUPU</name>
<feature type="compositionally biased region" description="Polar residues" evidence="1">
    <location>
        <begin position="99"/>
        <end position="128"/>
    </location>
</feature>
<organism evidence="2">
    <name type="scientific">Arion vulgaris</name>
    <dbReference type="NCBI Taxonomy" id="1028688"/>
    <lineage>
        <taxon>Eukaryota</taxon>
        <taxon>Metazoa</taxon>
        <taxon>Spiralia</taxon>
        <taxon>Lophotrochozoa</taxon>
        <taxon>Mollusca</taxon>
        <taxon>Gastropoda</taxon>
        <taxon>Heterobranchia</taxon>
        <taxon>Euthyneura</taxon>
        <taxon>Panpulmonata</taxon>
        <taxon>Eupulmonata</taxon>
        <taxon>Stylommatophora</taxon>
        <taxon>Helicina</taxon>
        <taxon>Arionoidea</taxon>
        <taxon>Arionidae</taxon>
        <taxon>Arion</taxon>
    </lineage>
</organism>
<proteinExistence type="predicted"/>
<evidence type="ECO:0000256" key="1">
    <source>
        <dbReference type="SAM" id="MobiDB-lite"/>
    </source>
</evidence>
<dbReference type="AlphaFoldDB" id="A0A0B6Y1S9"/>